<dbReference type="Gene3D" id="2.120.10.30">
    <property type="entry name" value="TolB, C-terminal domain"/>
    <property type="match status" value="1"/>
</dbReference>
<reference evidence="1" key="1">
    <citation type="journal article" date="2019" name="bioRxiv">
        <title>The Genome of the Zebra Mussel, Dreissena polymorpha: A Resource for Invasive Species Research.</title>
        <authorList>
            <person name="McCartney M.A."/>
            <person name="Auch B."/>
            <person name="Kono T."/>
            <person name="Mallez S."/>
            <person name="Zhang Y."/>
            <person name="Obille A."/>
            <person name="Becker A."/>
            <person name="Abrahante J.E."/>
            <person name="Garbe J."/>
            <person name="Badalamenti J.P."/>
            <person name="Herman A."/>
            <person name="Mangelson H."/>
            <person name="Liachko I."/>
            <person name="Sullivan S."/>
            <person name="Sone E.D."/>
            <person name="Koren S."/>
            <person name="Silverstein K.A.T."/>
            <person name="Beckman K.B."/>
            <person name="Gohl D.M."/>
        </authorList>
    </citation>
    <scope>NUCLEOTIDE SEQUENCE</scope>
    <source>
        <strain evidence="1">Duluth1</strain>
        <tissue evidence="1">Whole animal</tissue>
    </source>
</reference>
<protein>
    <submittedName>
        <fullName evidence="1">Uncharacterized protein</fullName>
    </submittedName>
</protein>
<sequence length="285" mass="31809">MNIILDKIEKNTIQELDDKMTSLKASIKTDLDICIKLKNELKQLSGAINDIIDKGKAELTFIASKKCLKQVKQSETYLKGNSVQVESSLTFQADSDVQQYLSILSGLGKIVLGTKKILVFSDQALSIQGKSEYNVSKPSDPDRICATISAICVLSDDEILVADQTNKQVKLLNHQYQVVFYCELTGWPSDMCKITPSEVAVTVYLQIETDGEVQFFSVNGGRLVKGRKLQFKHSCYGIAYDGTNLYLTTCTALYRYSMKGVLMNKVYEDTSGHTGKIWCIYSNNI</sequence>
<organism evidence="1 2">
    <name type="scientific">Dreissena polymorpha</name>
    <name type="common">Zebra mussel</name>
    <name type="synonym">Mytilus polymorpha</name>
    <dbReference type="NCBI Taxonomy" id="45954"/>
    <lineage>
        <taxon>Eukaryota</taxon>
        <taxon>Metazoa</taxon>
        <taxon>Spiralia</taxon>
        <taxon>Lophotrochozoa</taxon>
        <taxon>Mollusca</taxon>
        <taxon>Bivalvia</taxon>
        <taxon>Autobranchia</taxon>
        <taxon>Heteroconchia</taxon>
        <taxon>Euheterodonta</taxon>
        <taxon>Imparidentia</taxon>
        <taxon>Neoheterodontei</taxon>
        <taxon>Myida</taxon>
        <taxon>Dreissenoidea</taxon>
        <taxon>Dreissenidae</taxon>
        <taxon>Dreissena</taxon>
    </lineage>
</organism>
<evidence type="ECO:0000313" key="1">
    <source>
        <dbReference type="EMBL" id="KAH3716710.1"/>
    </source>
</evidence>
<gene>
    <name evidence="1" type="ORF">DPMN_059438</name>
</gene>
<dbReference type="InterPro" id="IPR011042">
    <property type="entry name" value="6-blade_b-propeller_TolB-like"/>
</dbReference>
<dbReference type="AlphaFoldDB" id="A0A9D4C3U6"/>
<name>A0A9D4C3U6_DREPO</name>
<proteinExistence type="predicted"/>
<accession>A0A9D4C3U6</accession>
<evidence type="ECO:0000313" key="2">
    <source>
        <dbReference type="Proteomes" id="UP000828390"/>
    </source>
</evidence>
<dbReference type="EMBL" id="JAIWYP010000013">
    <property type="protein sequence ID" value="KAH3716710.1"/>
    <property type="molecule type" value="Genomic_DNA"/>
</dbReference>
<comment type="caution">
    <text evidence="1">The sequence shown here is derived from an EMBL/GenBank/DDBJ whole genome shotgun (WGS) entry which is preliminary data.</text>
</comment>
<dbReference type="SUPFAM" id="SSF63829">
    <property type="entry name" value="Calcium-dependent phosphotriesterase"/>
    <property type="match status" value="1"/>
</dbReference>
<reference evidence="1" key="2">
    <citation type="submission" date="2020-11" db="EMBL/GenBank/DDBJ databases">
        <authorList>
            <person name="McCartney M.A."/>
            <person name="Auch B."/>
            <person name="Kono T."/>
            <person name="Mallez S."/>
            <person name="Becker A."/>
            <person name="Gohl D.M."/>
            <person name="Silverstein K.A.T."/>
            <person name="Koren S."/>
            <person name="Bechman K.B."/>
            <person name="Herman A."/>
            <person name="Abrahante J.E."/>
            <person name="Garbe J."/>
        </authorList>
    </citation>
    <scope>NUCLEOTIDE SEQUENCE</scope>
    <source>
        <strain evidence="1">Duluth1</strain>
        <tissue evidence="1">Whole animal</tissue>
    </source>
</reference>
<keyword evidence="2" id="KW-1185">Reference proteome</keyword>
<dbReference type="Proteomes" id="UP000828390">
    <property type="component" value="Unassembled WGS sequence"/>
</dbReference>